<protein>
    <submittedName>
        <fullName evidence="3">Uncharacterized protein</fullName>
    </submittedName>
</protein>
<feature type="transmembrane region" description="Helical" evidence="2">
    <location>
        <begin position="308"/>
        <end position="334"/>
    </location>
</feature>
<sequence length="383" mass="42014">MLALASTAQTSRKTYTSLPPLQVPPSTPYLDDHPQQETTQPTQHQGSHNTSSENQKQTIQKGVFPPPYDFIPYYFETTIITTAARAQGLRKGDRDHTSIGRPGLATNRMDSVIPNLDEFEEINLNDFPPAMMIETVTESPADNNDCDDSEPPLSDTTIFHDLDDIYTFYSHSDDSWTQPGDLISGPPPPYYSASPAMQPLKSRQAPPPPSRALTLLLTNRFMEQEHRFQHLPHSQHHDIEKGLDCYLPGKSRSPNYNYHPNLSLLLSKTFAAMRSSELSLSYKITKRFGPKTISFLERSWRAVRAPASIMLSTIVGLLIFVSVVLAIFGVGLFVGNVGGTALEFFSSASTSGDNGGGGGLCAANTDGGCEGLQGARLEIHTKV</sequence>
<evidence type="ECO:0000256" key="2">
    <source>
        <dbReference type="SAM" id="Phobius"/>
    </source>
</evidence>
<evidence type="ECO:0000313" key="3">
    <source>
        <dbReference type="EMBL" id="KAK3318860.1"/>
    </source>
</evidence>
<feature type="region of interest" description="Disordered" evidence="1">
    <location>
        <begin position="182"/>
        <end position="209"/>
    </location>
</feature>
<dbReference type="Proteomes" id="UP001283341">
    <property type="component" value="Unassembled WGS sequence"/>
</dbReference>
<dbReference type="AlphaFoldDB" id="A0AAE0M4N4"/>
<reference evidence="3" key="1">
    <citation type="journal article" date="2023" name="Mol. Phylogenet. Evol.">
        <title>Genome-scale phylogeny and comparative genomics of the fungal order Sordariales.</title>
        <authorList>
            <person name="Hensen N."/>
            <person name="Bonometti L."/>
            <person name="Westerberg I."/>
            <person name="Brannstrom I.O."/>
            <person name="Guillou S."/>
            <person name="Cros-Aarteil S."/>
            <person name="Calhoun S."/>
            <person name="Haridas S."/>
            <person name="Kuo A."/>
            <person name="Mondo S."/>
            <person name="Pangilinan J."/>
            <person name="Riley R."/>
            <person name="LaButti K."/>
            <person name="Andreopoulos B."/>
            <person name="Lipzen A."/>
            <person name="Chen C."/>
            <person name="Yan M."/>
            <person name="Daum C."/>
            <person name="Ng V."/>
            <person name="Clum A."/>
            <person name="Steindorff A."/>
            <person name="Ohm R.A."/>
            <person name="Martin F."/>
            <person name="Silar P."/>
            <person name="Natvig D.O."/>
            <person name="Lalanne C."/>
            <person name="Gautier V."/>
            <person name="Ament-Velasquez S.L."/>
            <person name="Kruys A."/>
            <person name="Hutchinson M.I."/>
            <person name="Powell A.J."/>
            <person name="Barry K."/>
            <person name="Miller A.N."/>
            <person name="Grigoriev I.V."/>
            <person name="Debuchy R."/>
            <person name="Gladieux P."/>
            <person name="Hiltunen Thoren M."/>
            <person name="Johannesson H."/>
        </authorList>
    </citation>
    <scope>NUCLEOTIDE SEQUENCE</scope>
    <source>
        <strain evidence="3">CBS 118394</strain>
    </source>
</reference>
<keyword evidence="2" id="KW-0472">Membrane</keyword>
<organism evidence="3 4">
    <name type="scientific">Apodospora peruviana</name>
    <dbReference type="NCBI Taxonomy" id="516989"/>
    <lineage>
        <taxon>Eukaryota</taxon>
        <taxon>Fungi</taxon>
        <taxon>Dikarya</taxon>
        <taxon>Ascomycota</taxon>
        <taxon>Pezizomycotina</taxon>
        <taxon>Sordariomycetes</taxon>
        <taxon>Sordariomycetidae</taxon>
        <taxon>Sordariales</taxon>
        <taxon>Lasiosphaeriaceae</taxon>
        <taxon>Apodospora</taxon>
    </lineage>
</organism>
<keyword evidence="2" id="KW-1133">Transmembrane helix</keyword>
<name>A0AAE0M4N4_9PEZI</name>
<feature type="compositionally biased region" description="Polar residues" evidence="1">
    <location>
        <begin position="1"/>
        <end position="19"/>
    </location>
</feature>
<comment type="caution">
    <text evidence="3">The sequence shown here is derived from an EMBL/GenBank/DDBJ whole genome shotgun (WGS) entry which is preliminary data.</text>
</comment>
<evidence type="ECO:0000256" key="1">
    <source>
        <dbReference type="SAM" id="MobiDB-lite"/>
    </source>
</evidence>
<proteinExistence type="predicted"/>
<feature type="compositionally biased region" description="Polar residues" evidence="1">
    <location>
        <begin position="46"/>
        <end position="60"/>
    </location>
</feature>
<keyword evidence="2" id="KW-0812">Transmembrane</keyword>
<gene>
    <name evidence="3" type="ORF">B0H66DRAFT_622995</name>
</gene>
<keyword evidence="4" id="KW-1185">Reference proteome</keyword>
<evidence type="ECO:0000313" key="4">
    <source>
        <dbReference type="Proteomes" id="UP001283341"/>
    </source>
</evidence>
<feature type="compositionally biased region" description="Low complexity" evidence="1">
    <location>
        <begin position="36"/>
        <end position="45"/>
    </location>
</feature>
<feature type="region of interest" description="Disordered" evidence="1">
    <location>
        <begin position="1"/>
        <end position="62"/>
    </location>
</feature>
<accession>A0AAE0M4N4</accession>
<reference evidence="3" key="2">
    <citation type="submission" date="2023-06" db="EMBL/GenBank/DDBJ databases">
        <authorList>
            <consortium name="Lawrence Berkeley National Laboratory"/>
            <person name="Haridas S."/>
            <person name="Hensen N."/>
            <person name="Bonometti L."/>
            <person name="Westerberg I."/>
            <person name="Brannstrom I.O."/>
            <person name="Guillou S."/>
            <person name="Cros-Aarteil S."/>
            <person name="Calhoun S."/>
            <person name="Kuo A."/>
            <person name="Mondo S."/>
            <person name="Pangilinan J."/>
            <person name="Riley R."/>
            <person name="Labutti K."/>
            <person name="Andreopoulos B."/>
            <person name="Lipzen A."/>
            <person name="Chen C."/>
            <person name="Yanf M."/>
            <person name="Daum C."/>
            <person name="Ng V."/>
            <person name="Clum A."/>
            <person name="Steindorff A."/>
            <person name="Ohm R."/>
            <person name="Martin F."/>
            <person name="Silar P."/>
            <person name="Natvig D."/>
            <person name="Lalanne C."/>
            <person name="Gautier V."/>
            <person name="Ament-Velasquez S.L."/>
            <person name="Kruys A."/>
            <person name="Hutchinson M.I."/>
            <person name="Powell A.J."/>
            <person name="Barry K."/>
            <person name="Miller A.N."/>
            <person name="Grigoriev I.V."/>
            <person name="Debuchy R."/>
            <person name="Gladieux P."/>
            <person name="Thoren M.H."/>
            <person name="Johannesson H."/>
        </authorList>
    </citation>
    <scope>NUCLEOTIDE SEQUENCE</scope>
    <source>
        <strain evidence="3">CBS 118394</strain>
    </source>
</reference>
<dbReference type="EMBL" id="JAUEDM010000004">
    <property type="protein sequence ID" value="KAK3318860.1"/>
    <property type="molecule type" value="Genomic_DNA"/>
</dbReference>